<keyword evidence="1" id="KW-0520">NAD</keyword>
<organism evidence="3 4">
    <name type="scientific">Rhizobium daejeonense</name>
    <dbReference type="NCBI Taxonomy" id="240521"/>
    <lineage>
        <taxon>Bacteria</taxon>
        <taxon>Pseudomonadati</taxon>
        <taxon>Pseudomonadota</taxon>
        <taxon>Alphaproteobacteria</taxon>
        <taxon>Hyphomicrobiales</taxon>
        <taxon>Rhizobiaceae</taxon>
        <taxon>Rhizobium/Agrobacterium group</taxon>
        <taxon>Rhizobium</taxon>
    </lineage>
</organism>
<comment type="caution">
    <text evidence="3">The sequence shown here is derived from an EMBL/GenBank/DDBJ whole genome shotgun (WGS) entry which is preliminary data.</text>
</comment>
<sequence length="348" mass="39049">MRYLITGTAGFIGFHLARRLLEAGHRVTGFDGMTPYYDVSLKRKRHALLETYQNFDPVLGALEDSAALERAAAVEHPDVIIHLAAQAGVRYSLENPQAYVTSNLTGSWTVLELAKRVQPQHLLLASSSSIYGANEKVPFAETDHADEPLTLYAATKKAMEAMGHSYAHLYKIPTTAFRFFTVYGPWGRPDMALFKFTDAILHGRPLEIYGEGRMSRDFTYIDDLVESIVRLINIVPAEENRVTVPGVKDTLSRHAPFRIVNIGGGQPIELIRFVETVEDAVGEPAIRHMLPMQKGDVPRTFALPDLLHALTGYMPDTPVDKGVLEFVKWYREWKRETTEVEHTPETVS</sequence>
<gene>
    <name evidence="3" type="ORF">G6N76_18365</name>
</gene>
<dbReference type="PRINTS" id="PR01713">
    <property type="entry name" value="NUCEPIMERASE"/>
</dbReference>
<dbReference type="EMBL" id="JAAKZH010000006">
    <property type="protein sequence ID" value="NGO65639.1"/>
    <property type="molecule type" value="Genomic_DNA"/>
</dbReference>
<proteinExistence type="predicted"/>
<dbReference type="InterPro" id="IPR001509">
    <property type="entry name" value="Epimerase_deHydtase"/>
</dbReference>
<accession>A0A6M1S320</accession>
<evidence type="ECO:0000259" key="2">
    <source>
        <dbReference type="Pfam" id="PF01370"/>
    </source>
</evidence>
<dbReference type="Proteomes" id="UP000477849">
    <property type="component" value="Unassembled WGS sequence"/>
</dbReference>
<keyword evidence="4" id="KW-1185">Reference proteome</keyword>
<evidence type="ECO:0000313" key="3">
    <source>
        <dbReference type="EMBL" id="NGO65639.1"/>
    </source>
</evidence>
<dbReference type="Gene3D" id="3.40.50.720">
    <property type="entry name" value="NAD(P)-binding Rossmann-like Domain"/>
    <property type="match status" value="1"/>
</dbReference>
<dbReference type="RefSeq" id="WP_163898720.1">
    <property type="nucleotide sequence ID" value="NZ_CP048426.1"/>
</dbReference>
<dbReference type="PANTHER" id="PTHR43574">
    <property type="entry name" value="EPIMERASE-RELATED"/>
    <property type="match status" value="1"/>
</dbReference>
<protein>
    <submittedName>
        <fullName evidence="3">NAD-dependent epimerase/dehydratase family protein</fullName>
    </submittedName>
</protein>
<dbReference type="AlphaFoldDB" id="A0A6M1S320"/>
<name>A0A6M1S320_9HYPH</name>
<evidence type="ECO:0000313" key="4">
    <source>
        <dbReference type="Proteomes" id="UP000477849"/>
    </source>
</evidence>
<dbReference type="SUPFAM" id="SSF51735">
    <property type="entry name" value="NAD(P)-binding Rossmann-fold domains"/>
    <property type="match status" value="1"/>
</dbReference>
<feature type="domain" description="NAD-dependent epimerase/dehydratase" evidence="2">
    <location>
        <begin position="4"/>
        <end position="233"/>
    </location>
</feature>
<evidence type="ECO:0000256" key="1">
    <source>
        <dbReference type="ARBA" id="ARBA00023027"/>
    </source>
</evidence>
<dbReference type="Pfam" id="PF01370">
    <property type="entry name" value="Epimerase"/>
    <property type="match status" value="1"/>
</dbReference>
<dbReference type="InterPro" id="IPR036291">
    <property type="entry name" value="NAD(P)-bd_dom_sf"/>
</dbReference>
<reference evidence="3 4" key="1">
    <citation type="submission" date="2020-02" db="EMBL/GenBank/DDBJ databases">
        <title>Genome sequence of the type strain CCBAU10050 of Rhizobium daejeonense.</title>
        <authorList>
            <person name="Gao J."/>
            <person name="Sun J."/>
        </authorList>
    </citation>
    <scope>NUCLEOTIDE SEQUENCE [LARGE SCALE GENOMIC DNA]</scope>
    <source>
        <strain evidence="3 4">CCBAU10050</strain>
    </source>
</reference>